<evidence type="ECO:0000256" key="1">
    <source>
        <dbReference type="SAM" id="SignalP"/>
    </source>
</evidence>
<reference evidence="3" key="1">
    <citation type="submission" date="2023-06" db="EMBL/GenBank/DDBJ databases">
        <title>Genome-scale phylogeny and comparative genomics of the fungal order Sordariales.</title>
        <authorList>
            <consortium name="Lawrence Berkeley National Laboratory"/>
            <person name="Hensen N."/>
            <person name="Bonometti L."/>
            <person name="Westerberg I."/>
            <person name="Brannstrom I.O."/>
            <person name="Guillou S."/>
            <person name="Cros-Aarteil S."/>
            <person name="Calhoun S."/>
            <person name="Haridas S."/>
            <person name="Kuo A."/>
            <person name="Mondo S."/>
            <person name="Pangilinan J."/>
            <person name="Riley R."/>
            <person name="Labutti K."/>
            <person name="Andreopoulos B."/>
            <person name="Lipzen A."/>
            <person name="Chen C."/>
            <person name="Yanf M."/>
            <person name="Daum C."/>
            <person name="Ng V."/>
            <person name="Clum A."/>
            <person name="Steindorff A."/>
            <person name="Ohm R."/>
            <person name="Martin F."/>
            <person name="Silar P."/>
            <person name="Natvig D."/>
            <person name="Lalanne C."/>
            <person name="Gautier V."/>
            <person name="Ament-Velasquez S.L."/>
            <person name="Kruys A."/>
            <person name="Hutchinson M.I."/>
            <person name="Powell A.J."/>
            <person name="Barry K."/>
            <person name="Miller A.N."/>
            <person name="Grigoriev I.V."/>
            <person name="Debuchy R."/>
            <person name="Gladieux P."/>
            <person name="Thoren M.H."/>
            <person name="Johannesson H."/>
        </authorList>
    </citation>
    <scope>NUCLEOTIDE SEQUENCE</scope>
    <source>
        <strain evidence="3">SMH2532-1</strain>
    </source>
</reference>
<organism evidence="3 4">
    <name type="scientific">Cercophora newfieldiana</name>
    <dbReference type="NCBI Taxonomy" id="92897"/>
    <lineage>
        <taxon>Eukaryota</taxon>
        <taxon>Fungi</taxon>
        <taxon>Dikarya</taxon>
        <taxon>Ascomycota</taxon>
        <taxon>Pezizomycotina</taxon>
        <taxon>Sordariomycetes</taxon>
        <taxon>Sordariomycetidae</taxon>
        <taxon>Sordariales</taxon>
        <taxon>Lasiosphaeriaceae</taxon>
        <taxon>Cercophora</taxon>
    </lineage>
</organism>
<keyword evidence="3" id="KW-0808">Transferase</keyword>
<dbReference type="CDD" id="cd00180">
    <property type="entry name" value="PKc"/>
    <property type="match status" value="1"/>
</dbReference>
<feature type="signal peptide" evidence="1">
    <location>
        <begin position="1"/>
        <end position="19"/>
    </location>
</feature>
<name>A0AA39YBG7_9PEZI</name>
<dbReference type="GO" id="GO:0004674">
    <property type="term" value="F:protein serine/threonine kinase activity"/>
    <property type="evidence" value="ECO:0007669"/>
    <property type="project" value="TreeGrafter"/>
</dbReference>
<dbReference type="SMART" id="SM00220">
    <property type="entry name" value="S_TKc"/>
    <property type="match status" value="1"/>
</dbReference>
<dbReference type="InterPro" id="IPR011009">
    <property type="entry name" value="Kinase-like_dom_sf"/>
</dbReference>
<evidence type="ECO:0000259" key="2">
    <source>
        <dbReference type="PROSITE" id="PS50011"/>
    </source>
</evidence>
<protein>
    <submittedName>
        <fullName evidence="3">Kinase-like domain-containing protein</fullName>
    </submittedName>
</protein>
<evidence type="ECO:0000313" key="4">
    <source>
        <dbReference type="Proteomes" id="UP001174936"/>
    </source>
</evidence>
<dbReference type="Gene3D" id="1.10.510.10">
    <property type="entry name" value="Transferase(Phosphotransferase) domain 1"/>
    <property type="match status" value="1"/>
</dbReference>
<dbReference type="PANTHER" id="PTHR24359:SF1">
    <property type="entry name" value="INHIBITOR OF NUCLEAR FACTOR KAPPA-B KINASE EPSILON SUBUNIT HOMOLOG 1-RELATED"/>
    <property type="match status" value="1"/>
</dbReference>
<comment type="caution">
    <text evidence="3">The sequence shown here is derived from an EMBL/GenBank/DDBJ whole genome shotgun (WGS) entry which is preliminary data.</text>
</comment>
<dbReference type="GO" id="GO:0005524">
    <property type="term" value="F:ATP binding"/>
    <property type="evidence" value="ECO:0007669"/>
    <property type="project" value="InterPro"/>
</dbReference>
<keyword evidence="3" id="KW-0418">Kinase</keyword>
<dbReference type="PANTHER" id="PTHR24359">
    <property type="entry name" value="SERINE/THREONINE-PROTEIN KINASE SBK1"/>
    <property type="match status" value="1"/>
</dbReference>
<proteinExistence type="predicted"/>
<dbReference type="PROSITE" id="PS50011">
    <property type="entry name" value="PROTEIN_KINASE_DOM"/>
    <property type="match status" value="1"/>
</dbReference>
<dbReference type="EMBL" id="JAULSV010000003">
    <property type="protein sequence ID" value="KAK0648506.1"/>
    <property type="molecule type" value="Genomic_DNA"/>
</dbReference>
<evidence type="ECO:0000313" key="3">
    <source>
        <dbReference type="EMBL" id="KAK0648506.1"/>
    </source>
</evidence>
<gene>
    <name evidence="3" type="ORF">B0T16DRAFT_408319</name>
</gene>
<keyword evidence="1" id="KW-0732">Signal</keyword>
<dbReference type="Pfam" id="PF00069">
    <property type="entry name" value="Pkinase"/>
    <property type="match status" value="1"/>
</dbReference>
<dbReference type="InterPro" id="IPR000719">
    <property type="entry name" value="Prot_kinase_dom"/>
</dbReference>
<dbReference type="SUPFAM" id="SSF56112">
    <property type="entry name" value="Protein kinase-like (PK-like)"/>
    <property type="match status" value="1"/>
</dbReference>
<sequence length="591" mass="67201">AKSYRKILAILILIGKADTILDFVQHSVADAQLPLEKLGIGQPEPGVCRPFQLGLWGKGEPARPFKRWEHRDIEEFENKQWETLAPFFSRASKEDNNLVRHYELSWRRPLPFEILEGTGISKGTYRATSGGTTGSDSSLDSMKGGHGKVWKVRINREHHDLQSYRNGNEQNPALAIKRLLSADKKAFKNEVNILTRLNKCNDPHLVKLLLTMEIIGRPGKDNSFFLIFPLADSNLRQFWKNRFPHPKGTITASYVRWVSKQFHGLAVALCKLHNLRPTNASSVDQEKPKASADGDPFYGIHGDIKPENLLWYQEWVGPPGTRTDDDCKDAFGVLQLADFGISRLHHTETRSNATMGRATKTYAPPEVEWAFDRCSRSFDIWGLGCVFLEFMCWLVQGGSGETNPVDDFHEARYLGRKNRSLEGTIQDTFYHVVKDKDSTKFKVNPAVEELILNMRKGASPFVIDILNVILYDMLVVEPKKTSLKPGQKEPDNLPLATSDGKRQRITCIELAKKLEPMAKHNDSYFTNPSSRARESIRRSPQTLTVHESAGELVKRRSMTRSFSIENTKEEDTKHDKQRRMTAILKSFRGNE</sequence>
<keyword evidence="4" id="KW-1185">Reference proteome</keyword>
<feature type="chain" id="PRO_5041290598" evidence="1">
    <location>
        <begin position="20"/>
        <end position="591"/>
    </location>
</feature>
<accession>A0AA39YBG7</accession>
<feature type="non-terminal residue" evidence="3">
    <location>
        <position position="1"/>
    </location>
</feature>
<feature type="domain" description="Protein kinase" evidence="2">
    <location>
        <begin position="135"/>
        <end position="462"/>
    </location>
</feature>
<dbReference type="AlphaFoldDB" id="A0AA39YBG7"/>
<dbReference type="Proteomes" id="UP001174936">
    <property type="component" value="Unassembled WGS sequence"/>
</dbReference>